<feature type="domain" description="Transcriptional repressor PaaX-like central Cas2-like" evidence="4">
    <location>
        <begin position="130"/>
        <end position="182"/>
    </location>
</feature>
<evidence type="ECO:0008006" key="7">
    <source>
        <dbReference type="Google" id="ProtNLM"/>
    </source>
</evidence>
<dbReference type="PANTHER" id="PTHR30319:SF1">
    <property type="entry name" value="TRANSCRIPTIONAL REPRESSOR PAAX"/>
    <property type="match status" value="1"/>
</dbReference>
<dbReference type="Gene3D" id="3.30.70.2650">
    <property type="match status" value="1"/>
</dbReference>
<dbReference type="EMBL" id="BHZC01000001">
    <property type="protein sequence ID" value="GCD33350.1"/>
    <property type="molecule type" value="Genomic_DNA"/>
</dbReference>
<accession>A0A7U9PW99</accession>
<dbReference type="GO" id="GO:0006351">
    <property type="term" value="P:DNA-templated transcription"/>
    <property type="evidence" value="ECO:0007669"/>
    <property type="project" value="TreeGrafter"/>
</dbReference>
<gene>
    <name evidence="5" type="ORF">OEIGOIKO_01069</name>
</gene>
<evidence type="ECO:0000259" key="4">
    <source>
        <dbReference type="Pfam" id="PF20803"/>
    </source>
</evidence>
<organism evidence="5 6">
    <name type="scientific">Streptomyces chrestomyceticus JCM 4735</name>
    <dbReference type="NCBI Taxonomy" id="1306181"/>
    <lineage>
        <taxon>Bacteria</taxon>
        <taxon>Bacillati</taxon>
        <taxon>Actinomycetota</taxon>
        <taxon>Actinomycetes</taxon>
        <taxon>Kitasatosporales</taxon>
        <taxon>Streptomycetaceae</taxon>
        <taxon>Streptomyces</taxon>
    </lineage>
</organism>
<sequence length="289" mass="31457">MDDDTSVRDSVRDPRRDSARGPAPDSGRDSARGPAPDSVRDDARHLGLRPLTARSIVLSTLLGHHPPRLPARALVRVGELFGIAEGTVRVALSRMVAAGDLRQDDGTYGLTARLLERQARQDESRTPRTRHWAGAWEIAVVTAEARPAAERTALRQAMAELRLAELREGTWLRPGNLERALPPVITRQCTLLTGVPDGDPAELARGLWDLDGWAARARALLAALSGATSPAVRFTVSAAVLRHLLADPLLPDVLLPADWPGTELRRRYGSFEAELRDLLRQYVTPGSAA</sequence>
<dbReference type="Gene3D" id="1.20.58.1460">
    <property type="match status" value="1"/>
</dbReference>
<dbReference type="PANTHER" id="PTHR30319">
    <property type="entry name" value="PHENYLACETIC ACID REGULATOR-RELATED TRANSCRIPTIONAL REPRESSOR"/>
    <property type="match status" value="1"/>
</dbReference>
<dbReference type="GeneID" id="95620108"/>
<dbReference type="InterPro" id="IPR036388">
    <property type="entry name" value="WH-like_DNA-bd_sf"/>
</dbReference>
<feature type="compositionally biased region" description="Basic and acidic residues" evidence="1">
    <location>
        <begin position="1"/>
        <end position="19"/>
    </location>
</feature>
<evidence type="ECO:0000259" key="2">
    <source>
        <dbReference type="Pfam" id="PF07848"/>
    </source>
</evidence>
<reference evidence="5 6" key="1">
    <citation type="submission" date="2018-11" db="EMBL/GenBank/DDBJ databases">
        <title>Whole genome sequence of Streptomyces chrestomyceticus NBRC 13444(T).</title>
        <authorList>
            <person name="Komaki H."/>
            <person name="Tamura T."/>
        </authorList>
    </citation>
    <scope>NUCLEOTIDE SEQUENCE [LARGE SCALE GENOMIC DNA]</scope>
    <source>
        <strain evidence="5 6">NBRC 13444</strain>
    </source>
</reference>
<dbReference type="InterPro" id="IPR012906">
    <property type="entry name" value="PaaX-like_N"/>
</dbReference>
<feature type="region of interest" description="Disordered" evidence="1">
    <location>
        <begin position="1"/>
        <end position="46"/>
    </location>
</feature>
<proteinExistence type="predicted"/>
<feature type="domain" description="Transcriptional repressor PaaX-like N-terminal" evidence="2">
    <location>
        <begin position="53"/>
        <end position="113"/>
    </location>
</feature>
<protein>
    <recommendedName>
        <fullName evidence="7">PaaX domain-containing protein, C-domain protein</fullName>
    </recommendedName>
</protein>
<evidence type="ECO:0000256" key="1">
    <source>
        <dbReference type="SAM" id="MobiDB-lite"/>
    </source>
</evidence>
<evidence type="ECO:0000313" key="5">
    <source>
        <dbReference type="EMBL" id="GCD33350.1"/>
    </source>
</evidence>
<dbReference type="RefSeq" id="WP_125043865.1">
    <property type="nucleotide sequence ID" value="NZ_BHZC01000001.1"/>
</dbReference>
<dbReference type="InterPro" id="IPR013225">
    <property type="entry name" value="PaaX_C"/>
</dbReference>
<dbReference type="Pfam" id="PF08223">
    <property type="entry name" value="PaaX_C"/>
    <property type="match status" value="1"/>
</dbReference>
<evidence type="ECO:0000313" key="6">
    <source>
        <dbReference type="Proteomes" id="UP000287830"/>
    </source>
</evidence>
<dbReference type="Proteomes" id="UP000287830">
    <property type="component" value="Unassembled WGS sequence"/>
</dbReference>
<feature type="domain" description="Transcriptional repressor PaaX-like C-terminal" evidence="3">
    <location>
        <begin position="230"/>
        <end position="283"/>
    </location>
</feature>
<dbReference type="Gene3D" id="1.10.10.10">
    <property type="entry name" value="Winged helix-like DNA-binding domain superfamily/Winged helix DNA-binding domain"/>
    <property type="match status" value="1"/>
</dbReference>
<comment type="caution">
    <text evidence="5">The sequence shown here is derived from an EMBL/GenBank/DDBJ whole genome shotgun (WGS) entry which is preliminary data.</text>
</comment>
<dbReference type="InterPro" id="IPR048846">
    <property type="entry name" value="PaaX-like_central"/>
</dbReference>
<dbReference type="OrthoDB" id="2270427at2"/>
<evidence type="ECO:0000259" key="3">
    <source>
        <dbReference type="Pfam" id="PF08223"/>
    </source>
</evidence>
<dbReference type="Pfam" id="PF07848">
    <property type="entry name" value="PaaX"/>
    <property type="match status" value="1"/>
</dbReference>
<dbReference type="AlphaFoldDB" id="A0A7U9PW99"/>
<dbReference type="Pfam" id="PF20803">
    <property type="entry name" value="PaaX_M"/>
    <property type="match status" value="1"/>
</dbReference>
<name>A0A7U9PW99_9ACTN</name>